<dbReference type="EC" id="3.5.1.18" evidence="4 15"/>
<feature type="binding site" evidence="15">
    <location>
        <position position="147"/>
    </location>
    <ligand>
        <name>Zn(2+)</name>
        <dbReference type="ChEBI" id="CHEBI:29105"/>
        <label>1</label>
    </ligand>
</feature>
<name>A0A2V3UJW9_9HYPH</name>
<dbReference type="AlphaFoldDB" id="A0A2V3UJW9"/>
<dbReference type="EMBL" id="QJJK01000001">
    <property type="protein sequence ID" value="PXW64594.1"/>
    <property type="molecule type" value="Genomic_DNA"/>
</dbReference>
<comment type="catalytic activity">
    <reaction evidence="14 15">
        <text>N-succinyl-(2S,6S)-2,6-diaminopimelate + H2O = (2S,6S)-2,6-diaminopimelate + succinate</text>
        <dbReference type="Rhea" id="RHEA:22608"/>
        <dbReference type="ChEBI" id="CHEBI:15377"/>
        <dbReference type="ChEBI" id="CHEBI:30031"/>
        <dbReference type="ChEBI" id="CHEBI:57609"/>
        <dbReference type="ChEBI" id="CHEBI:58087"/>
        <dbReference type="EC" id="3.5.1.18"/>
    </reaction>
</comment>
<feature type="binding site" evidence="15">
    <location>
        <position position="211"/>
    </location>
    <ligand>
        <name>Zn(2+)</name>
        <dbReference type="ChEBI" id="CHEBI:29105"/>
        <label>1</label>
    </ligand>
</feature>
<protein>
    <recommendedName>
        <fullName evidence="5 15">Succinyl-diaminopimelate desuccinylase</fullName>
        <shortName evidence="15">SDAP desuccinylase</shortName>
        <ecNumber evidence="4 15">3.5.1.18</ecNumber>
    </recommendedName>
    <alternativeName>
        <fullName evidence="13 15">N-succinyl-LL-2,6-diaminoheptanedioate amidohydrolase</fullName>
    </alternativeName>
</protein>
<dbReference type="InterPro" id="IPR001261">
    <property type="entry name" value="ArgE/DapE_CS"/>
</dbReference>
<dbReference type="InterPro" id="IPR050072">
    <property type="entry name" value="Peptidase_M20A"/>
</dbReference>
<evidence type="ECO:0000256" key="2">
    <source>
        <dbReference type="ARBA" id="ARBA00006746"/>
    </source>
</evidence>
<evidence type="ECO:0000256" key="12">
    <source>
        <dbReference type="ARBA" id="ARBA00023285"/>
    </source>
</evidence>
<evidence type="ECO:0000259" key="17">
    <source>
        <dbReference type="Pfam" id="PF07687"/>
    </source>
</evidence>
<gene>
    <name evidence="15" type="primary">dapE</name>
    <name evidence="18" type="ORF">C7450_101352</name>
</gene>
<evidence type="ECO:0000256" key="9">
    <source>
        <dbReference type="ARBA" id="ARBA00022833"/>
    </source>
</evidence>
<dbReference type="PROSITE" id="PS00758">
    <property type="entry name" value="ARGE_DAPE_CPG2_1"/>
    <property type="match status" value="1"/>
</dbReference>
<dbReference type="SUPFAM" id="SSF53187">
    <property type="entry name" value="Zn-dependent exopeptidases"/>
    <property type="match status" value="1"/>
</dbReference>
<organism evidence="18 19">
    <name type="scientific">Chelatococcus asaccharovorans</name>
    <dbReference type="NCBI Taxonomy" id="28210"/>
    <lineage>
        <taxon>Bacteria</taxon>
        <taxon>Pseudomonadati</taxon>
        <taxon>Pseudomonadota</taxon>
        <taxon>Alphaproteobacteria</taxon>
        <taxon>Hyphomicrobiales</taxon>
        <taxon>Chelatococcaceae</taxon>
        <taxon>Chelatococcus</taxon>
    </lineage>
</organism>
<dbReference type="Proteomes" id="UP000248021">
    <property type="component" value="Unassembled WGS sequence"/>
</dbReference>
<evidence type="ECO:0000256" key="4">
    <source>
        <dbReference type="ARBA" id="ARBA00011921"/>
    </source>
</evidence>
<dbReference type="GO" id="GO:0006526">
    <property type="term" value="P:L-arginine biosynthetic process"/>
    <property type="evidence" value="ECO:0007669"/>
    <property type="project" value="TreeGrafter"/>
</dbReference>
<evidence type="ECO:0000256" key="7">
    <source>
        <dbReference type="ARBA" id="ARBA00022723"/>
    </source>
</evidence>
<dbReference type="SUPFAM" id="SSF55031">
    <property type="entry name" value="Bacterial exopeptidase dimerisation domain"/>
    <property type="match status" value="1"/>
</dbReference>
<evidence type="ECO:0000256" key="14">
    <source>
        <dbReference type="ARBA" id="ARBA00051301"/>
    </source>
</evidence>
<dbReference type="PANTHER" id="PTHR43808">
    <property type="entry name" value="ACETYLORNITHINE DEACETYLASE"/>
    <property type="match status" value="1"/>
</dbReference>
<evidence type="ECO:0000256" key="6">
    <source>
        <dbReference type="ARBA" id="ARBA00022605"/>
    </source>
</evidence>
<keyword evidence="7 15" id="KW-0479">Metal-binding</keyword>
<feature type="active site" description="Proton acceptor" evidence="15">
    <location>
        <position position="181"/>
    </location>
</feature>
<evidence type="ECO:0000256" key="1">
    <source>
        <dbReference type="ARBA" id="ARBA00005130"/>
    </source>
</evidence>
<sequence length="429" mass="45590">MIGRIAPSLQSTGPSSMSSSGTSSTPDHPSETPLAPTGAPAAELTLAVALAQDLIRCRSVTPEEGGALALIDQRLAEAGFATHRLTFSAPDTPDVENLYARYGREAPFLLFAGHTDVVPPGDEARWRHDPFGGAIEEGLIFGRGASDMKGGVAAMVAAALEFIKANPNFPGSVGFLLTGDEEGPAVNGTVRLLEWVNDERGDKFDQCILAEPTNPNVLGEMIKIGRRGSLSGRVVLSGKPGHVAYPHLADNPIQHLPALIAALKEVPLDEGTAHFAPSNLEFTTIDTGNPSANVIPAEVHVAFNIRFNDIWTPETLADEIRRRITAAGLGERARVTFRPTNATAFVTEPGPFVSVLSRAVEAETGLKPALSTSGGTSDARFIKDYCSVVEFGLVGQTMHQLDEHVATADIDALTAIFRRVLQDYFAPAR</sequence>
<evidence type="ECO:0000256" key="15">
    <source>
        <dbReference type="HAMAP-Rule" id="MF_01690"/>
    </source>
</evidence>
<evidence type="ECO:0000256" key="13">
    <source>
        <dbReference type="ARBA" id="ARBA00031891"/>
    </source>
</evidence>
<feature type="domain" description="Peptidase M20 dimerisation" evidence="17">
    <location>
        <begin position="224"/>
        <end position="327"/>
    </location>
</feature>
<comment type="subunit">
    <text evidence="3 15">Homodimer.</text>
</comment>
<evidence type="ECO:0000256" key="5">
    <source>
        <dbReference type="ARBA" id="ARBA00022391"/>
    </source>
</evidence>
<comment type="similarity">
    <text evidence="2 15">Belongs to the peptidase M20A family. DapE subfamily.</text>
</comment>
<dbReference type="GO" id="GO:0008270">
    <property type="term" value="F:zinc ion binding"/>
    <property type="evidence" value="ECO:0007669"/>
    <property type="project" value="UniProtKB-UniRule"/>
</dbReference>
<dbReference type="GO" id="GO:0009014">
    <property type="term" value="F:succinyl-diaminopimelate desuccinylase activity"/>
    <property type="evidence" value="ECO:0007669"/>
    <property type="project" value="UniProtKB-UniRule"/>
</dbReference>
<reference evidence="18 19" key="1">
    <citation type="submission" date="2018-05" db="EMBL/GenBank/DDBJ databases">
        <title>Genomic Encyclopedia of Type Strains, Phase IV (KMG-IV): sequencing the most valuable type-strain genomes for metagenomic binning, comparative biology and taxonomic classification.</title>
        <authorList>
            <person name="Goeker M."/>
        </authorList>
    </citation>
    <scope>NUCLEOTIDE SEQUENCE [LARGE SCALE GENOMIC DNA]</scope>
    <source>
        <strain evidence="18 19">DSM 6462</strain>
    </source>
</reference>
<dbReference type="PANTHER" id="PTHR43808:SF31">
    <property type="entry name" value="N-ACETYL-L-CITRULLINE DEACETYLASE"/>
    <property type="match status" value="1"/>
</dbReference>
<dbReference type="NCBIfam" id="TIGR01246">
    <property type="entry name" value="dapE_proteo"/>
    <property type="match status" value="1"/>
</dbReference>
<feature type="region of interest" description="Disordered" evidence="16">
    <location>
        <begin position="1"/>
        <end position="37"/>
    </location>
</feature>
<dbReference type="InterPro" id="IPR036264">
    <property type="entry name" value="Bact_exopeptidase_dim_dom"/>
</dbReference>
<comment type="pathway">
    <text evidence="1 15">Amino-acid biosynthesis; L-lysine biosynthesis via DAP pathway; LL-2,6-diaminopimelate from (S)-tetrahydrodipicolinate (succinylase route): step 3/3.</text>
</comment>
<comment type="cofactor">
    <cofactor evidence="15">
        <name>Zn(2+)</name>
        <dbReference type="ChEBI" id="CHEBI:29105"/>
    </cofactor>
    <cofactor evidence="15">
        <name>Co(2+)</name>
        <dbReference type="ChEBI" id="CHEBI:48828"/>
    </cofactor>
    <text evidence="15">Binds 2 Zn(2+) or Co(2+) ions per subunit.</text>
</comment>
<dbReference type="InterPro" id="IPR005941">
    <property type="entry name" value="DapE_proteobac"/>
</dbReference>
<keyword evidence="12 15" id="KW-0170">Cobalt</keyword>
<keyword evidence="19" id="KW-1185">Reference proteome</keyword>
<keyword evidence="10 15" id="KW-0220">Diaminopimelate biosynthesis</keyword>
<keyword evidence="9 15" id="KW-0862">Zinc</keyword>
<dbReference type="GO" id="GO:0050897">
    <property type="term" value="F:cobalt ion binding"/>
    <property type="evidence" value="ECO:0007669"/>
    <property type="project" value="UniProtKB-UniRule"/>
</dbReference>
<comment type="caution">
    <text evidence="18">The sequence shown here is derived from an EMBL/GenBank/DDBJ whole genome shotgun (WGS) entry which is preliminary data.</text>
</comment>
<dbReference type="InterPro" id="IPR011650">
    <property type="entry name" value="Peptidase_M20_dimer"/>
</dbReference>
<evidence type="ECO:0000313" key="18">
    <source>
        <dbReference type="EMBL" id="PXW64594.1"/>
    </source>
</evidence>
<evidence type="ECO:0000256" key="10">
    <source>
        <dbReference type="ARBA" id="ARBA00022915"/>
    </source>
</evidence>
<dbReference type="GO" id="GO:0019877">
    <property type="term" value="P:diaminopimelate biosynthetic process"/>
    <property type="evidence" value="ECO:0007669"/>
    <property type="project" value="UniProtKB-UniRule"/>
</dbReference>
<dbReference type="Pfam" id="PF01546">
    <property type="entry name" value="Peptidase_M20"/>
    <property type="match status" value="1"/>
</dbReference>
<proteinExistence type="inferred from homology"/>
<dbReference type="GO" id="GO:0009089">
    <property type="term" value="P:lysine biosynthetic process via diaminopimelate"/>
    <property type="evidence" value="ECO:0007669"/>
    <property type="project" value="UniProtKB-UniRule"/>
</dbReference>
<dbReference type="Gene3D" id="3.40.630.10">
    <property type="entry name" value="Zn peptidases"/>
    <property type="match status" value="2"/>
</dbReference>
<dbReference type="CDD" id="cd03891">
    <property type="entry name" value="M20_DapE_proteobac"/>
    <property type="match status" value="1"/>
</dbReference>
<feature type="binding site" evidence="15">
    <location>
        <position position="399"/>
    </location>
    <ligand>
        <name>Zn(2+)</name>
        <dbReference type="ChEBI" id="CHEBI:29105"/>
        <label>2</label>
    </ligand>
</feature>
<dbReference type="InterPro" id="IPR002933">
    <property type="entry name" value="Peptidase_M20"/>
</dbReference>
<dbReference type="UniPathway" id="UPA00034">
    <property type="reaction ID" value="UER00021"/>
</dbReference>
<feature type="binding site" evidence="15">
    <location>
        <position position="114"/>
    </location>
    <ligand>
        <name>Zn(2+)</name>
        <dbReference type="ChEBI" id="CHEBI:29105"/>
        <label>1</label>
    </ligand>
</feature>
<keyword evidence="8 15" id="KW-0378">Hydrolase</keyword>
<feature type="binding site" evidence="15">
    <location>
        <position position="182"/>
    </location>
    <ligand>
        <name>Zn(2+)</name>
        <dbReference type="ChEBI" id="CHEBI:29105"/>
        <label>2</label>
    </ligand>
</feature>
<evidence type="ECO:0000256" key="11">
    <source>
        <dbReference type="ARBA" id="ARBA00023154"/>
    </source>
</evidence>
<dbReference type="PROSITE" id="PS00759">
    <property type="entry name" value="ARGE_DAPE_CPG2_2"/>
    <property type="match status" value="1"/>
</dbReference>
<comment type="function">
    <text evidence="15">Catalyzes the hydrolysis of N-succinyl-L,L-diaminopimelic acid (SDAP), forming succinate and LL-2,6-diaminopimelate (DAP), an intermediate involved in the bacterial biosynthesis of lysine and meso-diaminopimelic acid, an essential component of bacterial cell walls.</text>
</comment>
<keyword evidence="11 15" id="KW-0457">Lysine biosynthesis</keyword>
<feature type="active site" evidence="15">
    <location>
        <position position="116"/>
    </location>
</feature>
<feature type="binding site" evidence="15">
    <location>
        <position position="147"/>
    </location>
    <ligand>
        <name>Zn(2+)</name>
        <dbReference type="ChEBI" id="CHEBI:29105"/>
        <label>2</label>
    </ligand>
</feature>
<evidence type="ECO:0000256" key="16">
    <source>
        <dbReference type="SAM" id="MobiDB-lite"/>
    </source>
</evidence>
<dbReference type="HAMAP" id="MF_01690">
    <property type="entry name" value="DapE"/>
    <property type="match status" value="1"/>
</dbReference>
<feature type="compositionally biased region" description="Low complexity" evidence="16">
    <location>
        <begin position="7"/>
        <end position="27"/>
    </location>
</feature>
<evidence type="ECO:0000313" key="19">
    <source>
        <dbReference type="Proteomes" id="UP000248021"/>
    </source>
</evidence>
<dbReference type="NCBIfam" id="NF009557">
    <property type="entry name" value="PRK13009.1"/>
    <property type="match status" value="1"/>
</dbReference>
<accession>A0A2V3UJW9</accession>
<dbReference type="Pfam" id="PF07687">
    <property type="entry name" value="M20_dimer"/>
    <property type="match status" value="1"/>
</dbReference>
<evidence type="ECO:0000256" key="8">
    <source>
        <dbReference type="ARBA" id="ARBA00022801"/>
    </source>
</evidence>
<evidence type="ECO:0000256" key="3">
    <source>
        <dbReference type="ARBA" id="ARBA00011738"/>
    </source>
</evidence>
<keyword evidence="6 15" id="KW-0028">Amino-acid biosynthesis</keyword>
<dbReference type="GO" id="GO:0008777">
    <property type="term" value="F:acetylornithine deacetylase activity"/>
    <property type="evidence" value="ECO:0007669"/>
    <property type="project" value="TreeGrafter"/>
</dbReference>